<sequence>MARGRRQTRGDQRNLPTQPSPALPPESIQPSLVPFPTHPAKPSITSPPYPSAQPSTLPHPLSPAQYPKSPLPIQCNLAHCNTRKVPNASISFHHHATFEEGNN</sequence>
<protein>
    <submittedName>
        <fullName evidence="2">Uncharacterized protein</fullName>
    </submittedName>
</protein>
<accession>A0A5B7I571</accession>
<reference evidence="2 3" key="1">
    <citation type="submission" date="2019-05" db="EMBL/GenBank/DDBJ databases">
        <title>Another draft genome of Portunus trituberculatus and its Hox gene families provides insights of decapod evolution.</title>
        <authorList>
            <person name="Jeong J.-H."/>
            <person name="Song I."/>
            <person name="Kim S."/>
            <person name="Choi T."/>
            <person name="Kim D."/>
            <person name="Ryu S."/>
            <person name="Kim W."/>
        </authorList>
    </citation>
    <scope>NUCLEOTIDE SEQUENCE [LARGE SCALE GENOMIC DNA]</scope>
    <source>
        <tissue evidence="2">Muscle</tissue>
    </source>
</reference>
<gene>
    <name evidence="2" type="ORF">E2C01_074241</name>
</gene>
<name>A0A5B7I571_PORTR</name>
<keyword evidence="3" id="KW-1185">Reference proteome</keyword>
<feature type="region of interest" description="Disordered" evidence="1">
    <location>
        <begin position="1"/>
        <end position="65"/>
    </location>
</feature>
<comment type="caution">
    <text evidence="2">The sequence shown here is derived from an EMBL/GenBank/DDBJ whole genome shotgun (WGS) entry which is preliminary data.</text>
</comment>
<organism evidence="2 3">
    <name type="scientific">Portunus trituberculatus</name>
    <name type="common">Swimming crab</name>
    <name type="synonym">Neptunus trituberculatus</name>
    <dbReference type="NCBI Taxonomy" id="210409"/>
    <lineage>
        <taxon>Eukaryota</taxon>
        <taxon>Metazoa</taxon>
        <taxon>Ecdysozoa</taxon>
        <taxon>Arthropoda</taxon>
        <taxon>Crustacea</taxon>
        <taxon>Multicrustacea</taxon>
        <taxon>Malacostraca</taxon>
        <taxon>Eumalacostraca</taxon>
        <taxon>Eucarida</taxon>
        <taxon>Decapoda</taxon>
        <taxon>Pleocyemata</taxon>
        <taxon>Brachyura</taxon>
        <taxon>Eubrachyura</taxon>
        <taxon>Portunoidea</taxon>
        <taxon>Portunidae</taxon>
        <taxon>Portuninae</taxon>
        <taxon>Portunus</taxon>
    </lineage>
</organism>
<proteinExistence type="predicted"/>
<dbReference type="AlphaFoldDB" id="A0A5B7I571"/>
<dbReference type="Proteomes" id="UP000324222">
    <property type="component" value="Unassembled WGS sequence"/>
</dbReference>
<evidence type="ECO:0000256" key="1">
    <source>
        <dbReference type="SAM" id="MobiDB-lite"/>
    </source>
</evidence>
<evidence type="ECO:0000313" key="2">
    <source>
        <dbReference type="EMBL" id="MPC79700.1"/>
    </source>
</evidence>
<evidence type="ECO:0000313" key="3">
    <source>
        <dbReference type="Proteomes" id="UP000324222"/>
    </source>
</evidence>
<dbReference type="EMBL" id="VSRR010051855">
    <property type="protein sequence ID" value="MPC79700.1"/>
    <property type="molecule type" value="Genomic_DNA"/>
</dbReference>